<dbReference type="SUPFAM" id="SSF56752">
    <property type="entry name" value="D-aminoacid aminotransferase-like PLP-dependent enzymes"/>
    <property type="match status" value="1"/>
</dbReference>
<dbReference type="PANTHER" id="PTHR42743">
    <property type="entry name" value="AMINO-ACID AMINOTRANSFERASE"/>
    <property type="match status" value="1"/>
</dbReference>
<evidence type="ECO:0008006" key="3">
    <source>
        <dbReference type="Google" id="ProtNLM"/>
    </source>
</evidence>
<dbReference type="InterPro" id="IPR001544">
    <property type="entry name" value="Aminotrans_IV"/>
</dbReference>
<evidence type="ECO:0000256" key="1">
    <source>
        <dbReference type="ARBA" id="ARBA00009320"/>
    </source>
</evidence>
<dbReference type="EMBL" id="DTHB01000048">
    <property type="protein sequence ID" value="HGB14992.1"/>
    <property type="molecule type" value="Genomic_DNA"/>
</dbReference>
<sequence length="281" mass="30816">MALEESVWLNDAMVPLSEGKVSVQDRGFLYGDGFFETIRAEQGKPQFLAEHLERLKASAQAFRIPFPQEVNWQERLHRLLQANALTAGTAAVKILLTRGELPGLGLPTGSRPTLVIYARPYEPPGPEEYSRGWPVVTFPERRTTFVGRHKSLNYLFYLAARQYALDQGAREALVLEADGLVSEGAATSIIFAKKGGFFSPQAPSALAGVTVAVLARSMQKQGLRLEWQPIPLGELLNCEGVWLANSLMGVMPLASVDGVALPVPRKETRFLQECLALEAAL</sequence>
<proteinExistence type="inferred from homology"/>
<dbReference type="GO" id="GO:0005829">
    <property type="term" value="C:cytosol"/>
    <property type="evidence" value="ECO:0007669"/>
    <property type="project" value="TreeGrafter"/>
</dbReference>
<accession>A0A7C3WMZ7</accession>
<dbReference type="Gene3D" id="3.30.470.10">
    <property type="match status" value="1"/>
</dbReference>
<gene>
    <name evidence="2" type="ORF">ENV62_07140</name>
</gene>
<comment type="similarity">
    <text evidence="1">Belongs to the class-IV pyridoxal-phosphate-dependent aminotransferase family.</text>
</comment>
<name>A0A7C3WMZ7_9BACT</name>
<dbReference type="PANTHER" id="PTHR42743:SF2">
    <property type="entry name" value="AMINODEOXYCHORISMATE LYASE"/>
    <property type="match status" value="1"/>
</dbReference>
<dbReference type="GO" id="GO:0008153">
    <property type="term" value="P:4-aminobenzoate biosynthetic process"/>
    <property type="evidence" value="ECO:0007669"/>
    <property type="project" value="TreeGrafter"/>
</dbReference>
<dbReference type="InterPro" id="IPR036038">
    <property type="entry name" value="Aminotransferase-like"/>
</dbReference>
<comment type="caution">
    <text evidence="2">The sequence shown here is derived from an EMBL/GenBank/DDBJ whole genome shotgun (WGS) entry which is preliminary data.</text>
</comment>
<dbReference type="Gene3D" id="3.20.10.10">
    <property type="entry name" value="D-amino Acid Aminotransferase, subunit A, domain 2"/>
    <property type="match status" value="1"/>
</dbReference>
<organism evidence="2">
    <name type="scientific">Desulfobacca acetoxidans</name>
    <dbReference type="NCBI Taxonomy" id="60893"/>
    <lineage>
        <taxon>Bacteria</taxon>
        <taxon>Pseudomonadati</taxon>
        <taxon>Thermodesulfobacteriota</taxon>
        <taxon>Desulfobaccia</taxon>
        <taxon>Desulfobaccales</taxon>
        <taxon>Desulfobaccaceae</taxon>
        <taxon>Desulfobacca</taxon>
    </lineage>
</organism>
<protein>
    <recommendedName>
        <fullName evidence="3">Aminotransferase class IV</fullName>
    </recommendedName>
</protein>
<evidence type="ECO:0000313" key="2">
    <source>
        <dbReference type="EMBL" id="HGB14992.1"/>
    </source>
</evidence>
<dbReference type="AlphaFoldDB" id="A0A7C3WMZ7"/>
<dbReference type="InterPro" id="IPR050571">
    <property type="entry name" value="Class-IV_PLP-Dep_Aminotrnsfr"/>
</dbReference>
<dbReference type="Pfam" id="PF01063">
    <property type="entry name" value="Aminotran_4"/>
    <property type="match status" value="1"/>
</dbReference>
<reference evidence="2" key="1">
    <citation type="journal article" date="2020" name="mSystems">
        <title>Genome- and Community-Level Interaction Insights into Carbon Utilization and Element Cycling Functions of Hydrothermarchaeota in Hydrothermal Sediment.</title>
        <authorList>
            <person name="Zhou Z."/>
            <person name="Liu Y."/>
            <person name="Xu W."/>
            <person name="Pan J."/>
            <person name="Luo Z.H."/>
            <person name="Li M."/>
        </authorList>
    </citation>
    <scope>NUCLEOTIDE SEQUENCE [LARGE SCALE GENOMIC DNA]</scope>
    <source>
        <strain evidence="2">SpSt-776</strain>
    </source>
</reference>
<dbReference type="GO" id="GO:0008696">
    <property type="term" value="F:4-amino-4-deoxychorismate lyase activity"/>
    <property type="evidence" value="ECO:0007669"/>
    <property type="project" value="TreeGrafter"/>
</dbReference>
<dbReference type="InterPro" id="IPR043132">
    <property type="entry name" value="BCAT-like_C"/>
</dbReference>
<dbReference type="InterPro" id="IPR043131">
    <property type="entry name" value="BCAT-like_N"/>
</dbReference>